<name>A0AAD9J7K8_9ANNE</name>
<evidence type="ECO:0000256" key="3">
    <source>
        <dbReference type="ARBA" id="ARBA00022833"/>
    </source>
</evidence>
<feature type="domain" description="THAP-type" evidence="6">
    <location>
        <begin position="184"/>
        <end position="272"/>
    </location>
</feature>
<reference evidence="7" key="1">
    <citation type="journal article" date="2023" name="Mol. Biol. Evol.">
        <title>Third-Generation Sequencing Reveals the Adaptive Role of the Epigenome in Three Deep-Sea Polychaetes.</title>
        <authorList>
            <person name="Perez M."/>
            <person name="Aroh O."/>
            <person name="Sun Y."/>
            <person name="Lan Y."/>
            <person name="Juniper S.K."/>
            <person name="Young C.R."/>
            <person name="Angers B."/>
            <person name="Qian P.Y."/>
        </authorList>
    </citation>
    <scope>NUCLEOTIDE SEQUENCE</scope>
    <source>
        <strain evidence="7">P08H-3</strain>
    </source>
</reference>
<evidence type="ECO:0000256" key="5">
    <source>
        <dbReference type="PROSITE-ProRule" id="PRU00309"/>
    </source>
</evidence>
<evidence type="ECO:0000313" key="8">
    <source>
        <dbReference type="Proteomes" id="UP001208570"/>
    </source>
</evidence>
<dbReference type="SMART" id="SM00980">
    <property type="entry name" value="THAP"/>
    <property type="match status" value="1"/>
</dbReference>
<dbReference type="GO" id="GO:0008270">
    <property type="term" value="F:zinc ion binding"/>
    <property type="evidence" value="ECO:0007669"/>
    <property type="project" value="UniProtKB-KW"/>
</dbReference>
<dbReference type="InterPro" id="IPR026516">
    <property type="entry name" value="THAP1/10"/>
</dbReference>
<evidence type="ECO:0000313" key="7">
    <source>
        <dbReference type="EMBL" id="KAK2147961.1"/>
    </source>
</evidence>
<protein>
    <recommendedName>
        <fullName evidence="6">THAP-type domain-containing protein</fullName>
    </recommendedName>
</protein>
<keyword evidence="2 5" id="KW-0863">Zinc-finger</keyword>
<dbReference type="PROSITE" id="PS50950">
    <property type="entry name" value="ZF_THAP"/>
    <property type="match status" value="1"/>
</dbReference>
<dbReference type="EMBL" id="JAODUP010000526">
    <property type="protein sequence ID" value="KAK2147961.1"/>
    <property type="molecule type" value="Genomic_DNA"/>
</dbReference>
<dbReference type="InterPro" id="IPR006612">
    <property type="entry name" value="THAP_Znf"/>
</dbReference>
<evidence type="ECO:0000256" key="4">
    <source>
        <dbReference type="ARBA" id="ARBA00023125"/>
    </source>
</evidence>
<dbReference type="Pfam" id="PF05485">
    <property type="entry name" value="THAP"/>
    <property type="match status" value="1"/>
</dbReference>
<keyword evidence="3" id="KW-0862">Zinc</keyword>
<keyword evidence="8" id="KW-1185">Reference proteome</keyword>
<dbReference type="PANTHER" id="PTHR46600">
    <property type="entry name" value="THAP DOMAIN-CONTAINING"/>
    <property type="match status" value="1"/>
</dbReference>
<proteinExistence type="predicted"/>
<dbReference type="SUPFAM" id="SSF57716">
    <property type="entry name" value="Glucocorticoid receptor-like (DNA-binding domain)"/>
    <property type="match status" value="1"/>
</dbReference>
<gene>
    <name evidence="7" type="ORF">LSH36_526g01095</name>
</gene>
<keyword evidence="1" id="KW-0479">Metal-binding</keyword>
<sequence>MAEEERFEIKKEIDLVESCSSDVGCSQVSLSVGDVKLKSEDDCTDERIPDVQFIKMERLDEPIYGDTSGLGDQNVSNVKPEEIGSGKSNYNGVKKCYSCFLCGKPFVELFNSKSKIISHTKSKREHAGKELCCTDCSQQVLLLLEKKHQQKKQDDAKSEIGLSSVRTMIRNEPINLIPPSRERVRCRPWCSAVNCRNHGKRNPNLKFHTFPREPVRNAQWVKKCGRQDSIDDNLLYLNKSYVLCEEHFMDCQYMNPGDRKSGLMPSSVPVLFNLPDQQNVSRDEAVKIITPIT</sequence>
<organism evidence="7 8">
    <name type="scientific">Paralvinella palmiformis</name>
    <dbReference type="NCBI Taxonomy" id="53620"/>
    <lineage>
        <taxon>Eukaryota</taxon>
        <taxon>Metazoa</taxon>
        <taxon>Spiralia</taxon>
        <taxon>Lophotrochozoa</taxon>
        <taxon>Annelida</taxon>
        <taxon>Polychaeta</taxon>
        <taxon>Sedentaria</taxon>
        <taxon>Canalipalpata</taxon>
        <taxon>Terebellida</taxon>
        <taxon>Terebelliformia</taxon>
        <taxon>Alvinellidae</taxon>
        <taxon>Paralvinella</taxon>
    </lineage>
</organism>
<comment type="caution">
    <text evidence="7">The sequence shown here is derived from an EMBL/GenBank/DDBJ whole genome shotgun (WGS) entry which is preliminary data.</text>
</comment>
<accession>A0AAD9J7K8</accession>
<evidence type="ECO:0000256" key="2">
    <source>
        <dbReference type="ARBA" id="ARBA00022771"/>
    </source>
</evidence>
<evidence type="ECO:0000256" key="1">
    <source>
        <dbReference type="ARBA" id="ARBA00022723"/>
    </source>
</evidence>
<dbReference type="AlphaFoldDB" id="A0AAD9J7K8"/>
<dbReference type="PANTHER" id="PTHR46600:SF11">
    <property type="entry name" value="THAP DOMAIN-CONTAINING PROTEIN 10"/>
    <property type="match status" value="1"/>
</dbReference>
<evidence type="ECO:0000259" key="6">
    <source>
        <dbReference type="PROSITE" id="PS50950"/>
    </source>
</evidence>
<dbReference type="GO" id="GO:0043565">
    <property type="term" value="F:sequence-specific DNA binding"/>
    <property type="evidence" value="ECO:0007669"/>
    <property type="project" value="InterPro"/>
</dbReference>
<keyword evidence="4 5" id="KW-0238">DNA-binding</keyword>
<dbReference type="Proteomes" id="UP001208570">
    <property type="component" value="Unassembled WGS sequence"/>
</dbReference>